<dbReference type="PANTHER" id="PTHR11070:SF50">
    <property type="entry name" value="SUPERFAMILY I DNA AND RNA HELICASE"/>
    <property type="match status" value="1"/>
</dbReference>
<dbReference type="RefSeq" id="WP_173501192.1">
    <property type="nucleotide sequence ID" value="NZ_JABSOD010000008.1"/>
</dbReference>
<dbReference type="GO" id="GO:0005524">
    <property type="term" value="F:ATP binding"/>
    <property type="evidence" value="ECO:0007669"/>
    <property type="project" value="UniProtKB-KW"/>
</dbReference>
<dbReference type="Pfam" id="PF04851">
    <property type="entry name" value="ResIII"/>
    <property type="match status" value="1"/>
</dbReference>
<dbReference type="PANTHER" id="PTHR11070">
    <property type="entry name" value="UVRD / RECB / PCRA DNA HELICASE FAMILY MEMBER"/>
    <property type="match status" value="1"/>
</dbReference>
<evidence type="ECO:0000313" key="4">
    <source>
        <dbReference type="Proteomes" id="UP000523161"/>
    </source>
</evidence>
<evidence type="ECO:0000259" key="2">
    <source>
        <dbReference type="Pfam" id="PF13538"/>
    </source>
</evidence>
<dbReference type="GO" id="GO:0005829">
    <property type="term" value="C:cytosol"/>
    <property type="evidence" value="ECO:0007669"/>
    <property type="project" value="TreeGrafter"/>
</dbReference>
<dbReference type="EMBL" id="JABSOD010000008">
    <property type="protein sequence ID" value="NRQ42953.1"/>
    <property type="molecule type" value="Genomic_DNA"/>
</dbReference>
<dbReference type="Gene3D" id="3.40.50.300">
    <property type="entry name" value="P-loop containing nucleotide triphosphate hydrolases"/>
    <property type="match status" value="2"/>
</dbReference>
<dbReference type="InterPro" id="IPR027417">
    <property type="entry name" value="P-loop_NTPase"/>
</dbReference>
<gene>
    <name evidence="3" type="ORF">HRH59_10350</name>
</gene>
<keyword evidence="4" id="KW-1185">Reference proteome</keyword>
<dbReference type="GO" id="GO:0003677">
    <property type="term" value="F:DNA binding"/>
    <property type="evidence" value="ECO:0007669"/>
    <property type="project" value="InterPro"/>
</dbReference>
<keyword evidence="3" id="KW-0547">Nucleotide-binding</keyword>
<dbReference type="GO" id="GO:0043138">
    <property type="term" value="F:3'-5' DNA helicase activity"/>
    <property type="evidence" value="ECO:0007669"/>
    <property type="project" value="TreeGrafter"/>
</dbReference>
<feature type="domain" description="UvrD-like helicase C-terminal" evidence="2">
    <location>
        <begin position="509"/>
        <end position="554"/>
    </location>
</feature>
<reference evidence="3 4" key="1">
    <citation type="submission" date="2020-06" db="EMBL/GenBank/DDBJ databases">
        <title>Rheinheimera sp. nov., a marine bacterium isolated from coastal.</title>
        <authorList>
            <person name="Yu Q."/>
            <person name="Qi Y."/>
            <person name="Pu J."/>
        </authorList>
    </citation>
    <scope>NUCLEOTIDE SEQUENCE [LARGE SCALE GENOMIC DNA]</scope>
    <source>
        <strain evidence="3 4">YQF-2</strain>
    </source>
</reference>
<dbReference type="InterPro" id="IPR006935">
    <property type="entry name" value="Helicase/UvrB_N"/>
</dbReference>
<evidence type="ECO:0000259" key="1">
    <source>
        <dbReference type="Pfam" id="PF04851"/>
    </source>
</evidence>
<dbReference type="GO" id="GO:0033202">
    <property type="term" value="C:DNA helicase complex"/>
    <property type="evidence" value="ECO:0007669"/>
    <property type="project" value="TreeGrafter"/>
</dbReference>
<dbReference type="Pfam" id="PF13538">
    <property type="entry name" value="UvrD_C_2"/>
    <property type="match status" value="1"/>
</dbReference>
<dbReference type="FunFam" id="3.40.50.300:FF:001983">
    <property type="entry name" value="DNA helicase"/>
    <property type="match status" value="1"/>
</dbReference>
<name>A0A7Y5AR17_9GAMM</name>
<organism evidence="3 4">
    <name type="scientific">Rheinheimera lutimaris</name>
    <dbReference type="NCBI Taxonomy" id="2740584"/>
    <lineage>
        <taxon>Bacteria</taxon>
        <taxon>Pseudomonadati</taxon>
        <taxon>Pseudomonadota</taxon>
        <taxon>Gammaproteobacteria</taxon>
        <taxon>Chromatiales</taxon>
        <taxon>Chromatiaceae</taxon>
        <taxon>Rheinheimera</taxon>
    </lineage>
</organism>
<sequence>MSSYCYYSPEAHDLLKDTPLFGVINSFADQRQKQIYILRQPLSKNDATYDYENSVVLFTSGMKPCFINLGGDEEEFEEFTDEFTDDLSYLSEKFKYKDKIGRRKKWQALFVSSDISSFNFSLIETENSSEKILSDLITSLVIGSINDISTINIDADNLLDKVKSKIILFDTDQTEFVFRTGGDKKYIIQGLAGSGKTELLLHKMKEIYSKRDSKIAFTCYNRILASSMKSRIPDFFDFMRVEKQIDWNNKLFCFHAWGSGRDPYSGMYRYICHAYGITFGTFQAGSFDYLCQKAIKEINQLTTEFNQLFDYVFIDESQDFPESFIELCCLVTSKKVYVAGDVFQNIFSPIDGMVFKSDLVLRKCYRTDPRNLMFSHALGMGLFERPVLRWLTQQEWDACGYRYSESNDRVQLSRAPLRRFEDIPTEHASTVLHTIPSYADTTEQILQTIEDIIKRNKTATIDDFAVILLDRDQYIYNVINEISKGIYDRFNWKVNISHESKMRVPGRFFISNVNNAKGLEFPFVICVTFNLNKTRTFRNALYTMMARSFLESHLLLGINRDSEAFKSIENGLAFINKNNFMDVRLPEPVEIENQRQMILVDEKPTLKQQITDFCVERGATPRHIAKMVAKVTKSIGDDDYDEEYLERLLDLEFSRTKQF</sequence>
<evidence type="ECO:0000313" key="3">
    <source>
        <dbReference type="EMBL" id="NRQ42953.1"/>
    </source>
</evidence>
<keyword evidence="3" id="KW-0067">ATP-binding</keyword>
<dbReference type="InterPro" id="IPR000212">
    <property type="entry name" value="DNA_helicase_UvrD/REP"/>
</dbReference>
<dbReference type="GO" id="GO:0016787">
    <property type="term" value="F:hydrolase activity"/>
    <property type="evidence" value="ECO:0007669"/>
    <property type="project" value="InterPro"/>
</dbReference>
<proteinExistence type="predicted"/>
<dbReference type="GO" id="GO:0000725">
    <property type="term" value="P:recombinational repair"/>
    <property type="evidence" value="ECO:0007669"/>
    <property type="project" value="TreeGrafter"/>
</dbReference>
<dbReference type="AlphaFoldDB" id="A0A7Y5AR17"/>
<feature type="domain" description="Helicase/UvrB N-terminal" evidence="1">
    <location>
        <begin position="181"/>
        <end position="317"/>
    </location>
</feature>
<protein>
    <submittedName>
        <fullName evidence="3">ATP-binding domain-containing protein</fullName>
    </submittedName>
</protein>
<dbReference type="Proteomes" id="UP000523161">
    <property type="component" value="Unassembled WGS sequence"/>
</dbReference>
<dbReference type="InterPro" id="IPR027785">
    <property type="entry name" value="UvrD-like_helicase_C"/>
</dbReference>
<accession>A0A7Y5AR17</accession>
<comment type="caution">
    <text evidence="3">The sequence shown here is derived from an EMBL/GenBank/DDBJ whole genome shotgun (WGS) entry which is preliminary data.</text>
</comment>
<dbReference type="SUPFAM" id="SSF52540">
    <property type="entry name" value="P-loop containing nucleoside triphosphate hydrolases"/>
    <property type="match status" value="1"/>
</dbReference>